<accession>A0A072P833</accession>
<dbReference type="Proteomes" id="UP000027920">
    <property type="component" value="Unassembled WGS sequence"/>
</dbReference>
<keyword evidence="3" id="KW-1185">Reference proteome</keyword>
<dbReference type="OrthoDB" id="4160321at2759"/>
<dbReference type="RefSeq" id="XP_013258844.1">
    <property type="nucleotide sequence ID" value="XM_013403390.1"/>
</dbReference>
<name>A0A072P833_9EURO</name>
<dbReference type="InterPro" id="IPR054471">
    <property type="entry name" value="GPIID_WHD"/>
</dbReference>
<dbReference type="EMBL" id="AMGV01000006">
    <property type="protein sequence ID" value="KEF56254.1"/>
    <property type="molecule type" value="Genomic_DNA"/>
</dbReference>
<feature type="domain" description="GPI inositol-deacylase winged helix" evidence="1">
    <location>
        <begin position="79"/>
        <end position="166"/>
    </location>
</feature>
<protein>
    <recommendedName>
        <fullName evidence="1">GPI inositol-deacylase winged helix domain-containing protein</fullName>
    </recommendedName>
</protein>
<organism evidence="2 3">
    <name type="scientific">Exophiala aquamarina CBS 119918</name>
    <dbReference type="NCBI Taxonomy" id="1182545"/>
    <lineage>
        <taxon>Eukaryota</taxon>
        <taxon>Fungi</taxon>
        <taxon>Dikarya</taxon>
        <taxon>Ascomycota</taxon>
        <taxon>Pezizomycotina</taxon>
        <taxon>Eurotiomycetes</taxon>
        <taxon>Chaetothyriomycetidae</taxon>
        <taxon>Chaetothyriales</taxon>
        <taxon>Herpotrichiellaceae</taxon>
        <taxon>Exophiala</taxon>
    </lineage>
</organism>
<comment type="caution">
    <text evidence="2">The sequence shown here is derived from an EMBL/GenBank/DDBJ whole genome shotgun (WGS) entry which is preliminary data.</text>
</comment>
<proteinExistence type="predicted"/>
<dbReference type="Pfam" id="PF22939">
    <property type="entry name" value="WHD_GPIID"/>
    <property type="match status" value="1"/>
</dbReference>
<dbReference type="PANTHER" id="PTHR10039">
    <property type="entry name" value="AMELOGENIN"/>
    <property type="match status" value="1"/>
</dbReference>
<dbReference type="VEuPathDB" id="FungiDB:A1O9_07835"/>
<evidence type="ECO:0000313" key="3">
    <source>
        <dbReference type="Proteomes" id="UP000027920"/>
    </source>
</evidence>
<dbReference type="HOGENOM" id="CLU_698367_0_0_1"/>
<dbReference type="AlphaFoldDB" id="A0A072P833"/>
<dbReference type="PANTHER" id="PTHR10039:SF15">
    <property type="entry name" value="NACHT DOMAIN-CONTAINING PROTEIN"/>
    <property type="match status" value="1"/>
</dbReference>
<sequence length="395" mass="44462">MVEVGLLPDNYYADEIVDKVSQRANGMFLWVRLFIDFLQLPASTLRERIDAIENLNRLDGLDSLYCAILDRIAVKFPGKSRKNVQRMFQWVAFALRPLHTNDLQIAVAIPFGRVQTPQDIIPNFGKSLGVLLGSLIEVTSHGRAQFIHSSAQEFFISIYDDSASGFQCQAEPYRTCANRSIASACLTYLCYTAPARPLGNSSQVTPDAAVTNHRFPLLMYSVLFWSDYLVHALRETETKQNKTCADGSWEQLVSLAAKFLYNPQKVTLWIEAAFLFGSPRIQLPPQDCIISSALPNISDHVLKLLSTLFTDLGHFCQDLAGLERSWAFLLESEPNEIWEPSISTFTKSRFWEDNPHARLVRLVPLDPDLTRHITIQSQVSNSGSEIGIVKLIPPE</sequence>
<gene>
    <name evidence="2" type="ORF">A1O9_07835</name>
</gene>
<evidence type="ECO:0000259" key="1">
    <source>
        <dbReference type="Pfam" id="PF22939"/>
    </source>
</evidence>
<evidence type="ECO:0000313" key="2">
    <source>
        <dbReference type="EMBL" id="KEF56254.1"/>
    </source>
</evidence>
<dbReference type="GeneID" id="25282748"/>
<reference evidence="2 3" key="1">
    <citation type="submission" date="2013-03" db="EMBL/GenBank/DDBJ databases">
        <title>The Genome Sequence of Exophiala aquamarina CBS 119918.</title>
        <authorList>
            <consortium name="The Broad Institute Genomics Platform"/>
            <person name="Cuomo C."/>
            <person name="de Hoog S."/>
            <person name="Gorbushina A."/>
            <person name="Walker B."/>
            <person name="Young S.K."/>
            <person name="Zeng Q."/>
            <person name="Gargeya S."/>
            <person name="Fitzgerald M."/>
            <person name="Haas B."/>
            <person name="Abouelleil A."/>
            <person name="Allen A.W."/>
            <person name="Alvarado L."/>
            <person name="Arachchi H.M."/>
            <person name="Berlin A.M."/>
            <person name="Chapman S.B."/>
            <person name="Gainer-Dewar J."/>
            <person name="Goldberg J."/>
            <person name="Griggs A."/>
            <person name="Gujja S."/>
            <person name="Hansen M."/>
            <person name="Howarth C."/>
            <person name="Imamovic A."/>
            <person name="Ireland A."/>
            <person name="Larimer J."/>
            <person name="McCowan C."/>
            <person name="Murphy C."/>
            <person name="Pearson M."/>
            <person name="Poon T.W."/>
            <person name="Priest M."/>
            <person name="Roberts A."/>
            <person name="Saif S."/>
            <person name="Shea T."/>
            <person name="Sisk P."/>
            <person name="Sykes S."/>
            <person name="Wortman J."/>
            <person name="Nusbaum C."/>
            <person name="Birren B."/>
        </authorList>
    </citation>
    <scope>NUCLEOTIDE SEQUENCE [LARGE SCALE GENOMIC DNA]</scope>
    <source>
        <strain evidence="2 3">CBS 119918</strain>
    </source>
</reference>